<proteinExistence type="predicted"/>
<dbReference type="SUPFAM" id="SSF54695">
    <property type="entry name" value="POZ domain"/>
    <property type="match status" value="1"/>
</dbReference>
<dbReference type="WBParaSite" id="PDA_v2.g2996.t1">
    <property type="protein sequence ID" value="PDA_v2.g2996.t1"/>
    <property type="gene ID" value="PDA_v2.g2996"/>
</dbReference>
<dbReference type="InterPro" id="IPR011333">
    <property type="entry name" value="SKP1/BTB/POZ_sf"/>
</dbReference>
<reference evidence="3" key="1">
    <citation type="submission" date="2022-11" db="UniProtKB">
        <authorList>
            <consortium name="WormBaseParasite"/>
        </authorList>
    </citation>
    <scope>IDENTIFICATION</scope>
</reference>
<dbReference type="GO" id="GO:0030163">
    <property type="term" value="P:protein catabolic process"/>
    <property type="evidence" value="ECO:0007669"/>
    <property type="project" value="UniProtKB-ARBA"/>
</dbReference>
<dbReference type="SMART" id="SM00225">
    <property type="entry name" value="BTB"/>
    <property type="match status" value="1"/>
</dbReference>
<dbReference type="Proteomes" id="UP000887578">
    <property type="component" value="Unplaced"/>
</dbReference>
<evidence type="ECO:0000313" key="2">
    <source>
        <dbReference type="Proteomes" id="UP000887578"/>
    </source>
</evidence>
<dbReference type="InterPro" id="IPR002083">
    <property type="entry name" value="MATH/TRAF_dom"/>
</dbReference>
<protein>
    <submittedName>
        <fullName evidence="3">BTB domain-containing protein</fullName>
    </submittedName>
</protein>
<dbReference type="InterPro" id="IPR008974">
    <property type="entry name" value="TRAF-like"/>
</dbReference>
<keyword evidence="2" id="KW-1185">Reference proteome</keyword>
<dbReference type="Pfam" id="PF00651">
    <property type="entry name" value="BTB"/>
    <property type="match status" value="1"/>
</dbReference>
<dbReference type="CDD" id="cd00121">
    <property type="entry name" value="MATH"/>
    <property type="match status" value="1"/>
</dbReference>
<dbReference type="AlphaFoldDB" id="A0A914QE55"/>
<dbReference type="SUPFAM" id="SSF49599">
    <property type="entry name" value="TRAF domain-like"/>
    <property type="match status" value="1"/>
</dbReference>
<evidence type="ECO:0000313" key="3">
    <source>
        <dbReference type="WBParaSite" id="PDA_v2.g2996.t1"/>
    </source>
</evidence>
<dbReference type="Gene3D" id="2.60.210.10">
    <property type="entry name" value="Apoptosis, Tumor Necrosis Factor Receptor Associated Protein 2, Chain A"/>
    <property type="match status" value="1"/>
</dbReference>
<dbReference type="PROSITE" id="PS50097">
    <property type="entry name" value="BTB"/>
    <property type="match status" value="1"/>
</dbReference>
<dbReference type="InterPro" id="IPR000210">
    <property type="entry name" value="BTB/POZ_dom"/>
</dbReference>
<organism evidence="2 3">
    <name type="scientific">Panagrolaimus davidi</name>
    <dbReference type="NCBI Taxonomy" id="227884"/>
    <lineage>
        <taxon>Eukaryota</taxon>
        <taxon>Metazoa</taxon>
        <taxon>Ecdysozoa</taxon>
        <taxon>Nematoda</taxon>
        <taxon>Chromadorea</taxon>
        <taxon>Rhabditida</taxon>
        <taxon>Tylenchina</taxon>
        <taxon>Panagrolaimomorpha</taxon>
        <taxon>Panagrolaimoidea</taxon>
        <taxon>Panagrolaimidae</taxon>
        <taxon>Panagrolaimus</taxon>
    </lineage>
</organism>
<evidence type="ECO:0000259" key="1">
    <source>
        <dbReference type="PROSITE" id="PS50097"/>
    </source>
</evidence>
<name>A0A914QE55_9BILA</name>
<feature type="domain" description="BTB" evidence="1">
    <location>
        <begin position="166"/>
        <end position="225"/>
    </location>
</feature>
<dbReference type="Gene3D" id="3.30.710.10">
    <property type="entry name" value="Potassium Channel Kv1.1, Chain A"/>
    <property type="match status" value="1"/>
</dbReference>
<sequence>MFEYPINLEWTIAEGRLKALRDSSKNERLVSDKFTAIHSSNVQYSLRIYPNGDEDKARGKTWIFFNLELGNEKTIEAEYQFSIKFANWSFKTNDTFKESTGYGILCCTVDELFDSDMKFIANGKLTLKVEGILKIEKAESTCTRKILQPKRQKSQSLRDLWNTDFEDFVFVVEEKKIKVHKCVLAVQSPVFATMFKSAMRETVENEVVISDFTFKIVEKAIKLCYKQLHVSDVTYDESILLLKFADKYDIASNLEKYLGDQITVENVCEISKCAGETNALKLQNKCMDFLVLLLSKKEVVPNMELLDKDFLIGAITNSSCRKCQTL</sequence>
<accession>A0A914QE55</accession>
<dbReference type="CDD" id="cd18186">
    <property type="entry name" value="BTB_POZ_ZBTB_KLHL-like"/>
    <property type="match status" value="1"/>
</dbReference>
<dbReference type="PANTHER" id="PTHR24413">
    <property type="entry name" value="SPECKLE-TYPE POZ PROTEIN"/>
    <property type="match status" value="1"/>
</dbReference>